<evidence type="ECO:0000259" key="4">
    <source>
        <dbReference type="Pfam" id="PF12697"/>
    </source>
</evidence>
<keyword evidence="1" id="KW-0677">Repeat</keyword>
<dbReference type="STRING" id="61424.A0A2T9YT50"/>
<dbReference type="Proteomes" id="UP000245699">
    <property type="component" value="Unassembled WGS sequence"/>
</dbReference>
<keyword evidence="2 3" id="KW-0040">ANK repeat</keyword>
<keyword evidence="6" id="KW-1185">Reference proteome</keyword>
<dbReference type="PROSITE" id="PS50088">
    <property type="entry name" value="ANK_REPEAT"/>
    <property type="match status" value="2"/>
</dbReference>
<sequence>MQNPIRTIFKGHLEEIKISANVYNIQPKHSDFGKKPITVLVTHGSGFPKELYEPMLRHSVDSIVNKDIYIEKMVSIDFYSYGESAVLNSDFIEASNHKSNWIDNSRDILSIINQLGLKSGDVVGIGHSMGGCCLLAAEVMCPSIFRCIICLDGSFKVSLTKSADISKRVAIALRRRNNFKSKEDFKQYLLSKPLFKTWRLEIIDAYAEHGLKKVISDGKEIWKLKCDPITESKVFYGKLLVQKLYEDKLELIGCPVILVQAMNSNLTRTSFRTIEKGSDPEPKSKQELFEISIKKGWENIARFLLCDFVETTREKFLESLKYSVYEKDIKRTVPEKEGLKYYEPAILINSGAFGLAILHKQVDIVKLLFDAHRINPNLDIDESNVQILPLKKKFVKFLAENGADIDDGVSLNFAIENNHFDVVKYLVEMGANTSKCIDLESFLSKKENDKNIDDSQAKKKLKMGSYHRCTLKEACFNGRLDIVKDLVENEANIHENNEIALKEASENVYLNIVEYLVENGADIHADQDWSLGMACKSGYLDVVKYLVEKGANVQARENFALGIHVEINASMF</sequence>
<name>A0A2T9YT50_9FUNG</name>
<dbReference type="SMART" id="SM00248">
    <property type="entry name" value="ANK"/>
    <property type="match status" value="5"/>
</dbReference>
<dbReference type="InterPro" id="IPR002110">
    <property type="entry name" value="Ankyrin_rpt"/>
</dbReference>
<feature type="repeat" description="ANK" evidence="3">
    <location>
        <begin position="526"/>
        <end position="558"/>
    </location>
</feature>
<evidence type="ECO:0000256" key="1">
    <source>
        <dbReference type="ARBA" id="ARBA00022737"/>
    </source>
</evidence>
<feature type="repeat" description="ANK" evidence="3">
    <location>
        <begin position="496"/>
        <end position="528"/>
    </location>
</feature>
<dbReference type="InterPro" id="IPR036770">
    <property type="entry name" value="Ankyrin_rpt-contain_sf"/>
</dbReference>
<dbReference type="InterPro" id="IPR029058">
    <property type="entry name" value="AB_hydrolase_fold"/>
</dbReference>
<dbReference type="SUPFAM" id="SSF53474">
    <property type="entry name" value="alpha/beta-Hydrolases"/>
    <property type="match status" value="1"/>
</dbReference>
<protein>
    <recommendedName>
        <fullName evidence="4">AB hydrolase-1 domain-containing protein</fullName>
    </recommendedName>
</protein>
<organism evidence="5 6">
    <name type="scientific">Furculomyces boomerangus</name>
    <dbReference type="NCBI Taxonomy" id="61424"/>
    <lineage>
        <taxon>Eukaryota</taxon>
        <taxon>Fungi</taxon>
        <taxon>Fungi incertae sedis</taxon>
        <taxon>Zoopagomycota</taxon>
        <taxon>Kickxellomycotina</taxon>
        <taxon>Harpellomycetes</taxon>
        <taxon>Harpellales</taxon>
        <taxon>Harpellaceae</taxon>
        <taxon>Furculomyces</taxon>
    </lineage>
</organism>
<dbReference type="PANTHER" id="PTHR24188">
    <property type="entry name" value="ANKYRIN REPEAT PROTEIN"/>
    <property type="match status" value="1"/>
</dbReference>
<comment type="caution">
    <text evidence="5">The sequence shown here is derived from an EMBL/GenBank/DDBJ whole genome shotgun (WGS) entry which is preliminary data.</text>
</comment>
<dbReference type="Gene3D" id="1.25.40.20">
    <property type="entry name" value="Ankyrin repeat-containing domain"/>
    <property type="match status" value="2"/>
</dbReference>
<accession>A0A2T9YT50</accession>
<dbReference type="PROSITE" id="PS50297">
    <property type="entry name" value="ANK_REP_REGION"/>
    <property type="match status" value="1"/>
</dbReference>
<dbReference type="InterPro" id="IPR000073">
    <property type="entry name" value="AB_hydrolase_1"/>
</dbReference>
<evidence type="ECO:0000256" key="3">
    <source>
        <dbReference type="PROSITE-ProRule" id="PRU00023"/>
    </source>
</evidence>
<dbReference type="OrthoDB" id="194358at2759"/>
<evidence type="ECO:0000313" key="5">
    <source>
        <dbReference type="EMBL" id="PVU95476.1"/>
    </source>
</evidence>
<dbReference type="Pfam" id="PF12697">
    <property type="entry name" value="Abhydrolase_6"/>
    <property type="match status" value="1"/>
</dbReference>
<feature type="domain" description="AB hydrolase-1" evidence="4">
    <location>
        <begin position="39"/>
        <end position="165"/>
    </location>
</feature>
<dbReference type="PANTHER" id="PTHR24188:SF29">
    <property type="entry name" value="GH09064P"/>
    <property type="match status" value="1"/>
</dbReference>
<proteinExistence type="predicted"/>
<dbReference type="Pfam" id="PF12796">
    <property type="entry name" value="Ank_2"/>
    <property type="match status" value="1"/>
</dbReference>
<evidence type="ECO:0000313" key="6">
    <source>
        <dbReference type="Proteomes" id="UP000245699"/>
    </source>
</evidence>
<dbReference type="AlphaFoldDB" id="A0A2T9YT50"/>
<reference evidence="5 6" key="1">
    <citation type="journal article" date="2018" name="MBio">
        <title>Comparative Genomics Reveals the Core Gene Toolbox for the Fungus-Insect Symbiosis.</title>
        <authorList>
            <person name="Wang Y."/>
            <person name="Stata M."/>
            <person name="Wang W."/>
            <person name="Stajich J.E."/>
            <person name="White M.M."/>
            <person name="Moncalvo J.M."/>
        </authorList>
    </citation>
    <scope>NUCLEOTIDE SEQUENCE [LARGE SCALE GENOMIC DNA]</scope>
    <source>
        <strain evidence="5 6">AUS-77-4</strain>
    </source>
</reference>
<dbReference type="SUPFAM" id="SSF48403">
    <property type="entry name" value="Ankyrin repeat"/>
    <property type="match status" value="1"/>
</dbReference>
<evidence type="ECO:0000256" key="2">
    <source>
        <dbReference type="ARBA" id="ARBA00023043"/>
    </source>
</evidence>
<dbReference type="Gene3D" id="3.40.50.1820">
    <property type="entry name" value="alpha/beta hydrolase"/>
    <property type="match status" value="1"/>
</dbReference>
<dbReference type="EMBL" id="MBFT01000186">
    <property type="protein sequence ID" value="PVU95476.1"/>
    <property type="molecule type" value="Genomic_DNA"/>
</dbReference>
<gene>
    <name evidence="5" type="ORF">BB559_002717</name>
</gene>